<name>A0A9X3DC77_9SPHI</name>
<gene>
    <name evidence="1" type="ORF">OQZ29_09485</name>
</gene>
<dbReference type="EMBL" id="JAPJUH010000003">
    <property type="protein sequence ID" value="MCX3264977.1"/>
    <property type="molecule type" value="Genomic_DNA"/>
</dbReference>
<keyword evidence="2" id="KW-1185">Reference proteome</keyword>
<accession>A0A9X3DC77</accession>
<dbReference type="AlphaFoldDB" id="A0A9X3DC77"/>
<evidence type="ECO:0000313" key="1">
    <source>
        <dbReference type="EMBL" id="MCX3264977.1"/>
    </source>
</evidence>
<evidence type="ECO:0000313" key="2">
    <source>
        <dbReference type="Proteomes" id="UP001142592"/>
    </source>
</evidence>
<protein>
    <submittedName>
        <fullName evidence="1">DUF429 domain-containing protein</fullName>
    </submittedName>
</protein>
<proteinExistence type="predicted"/>
<comment type="caution">
    <text evidence="1">The sequence shown here is derived from an EMBL/GenBank/DDBJ whole genome shotgun (WGS) entry which is preliminary data.</text>
</comment>
<sequence length="220" mass="24075">MVTDNKAILERLIKLNDSAVVGIDLTGSENKASGWAVIQNGDVSTRKIFKNDELIEETVKMNPGIIAIDSPLSLPRGRISVYDDDPGRQIYGITRACEREMLKKGIRSYPPLIQSMQKLTLRGINLAGEFRILGYQVIESFPGGVQDILGLPRKQKDIKQLVTGLAEMGLKGAFSKARISHDEIDAISAALGGLFFVAGEYEAVGDHEEGCVILPNVKHR</sequence>
<dbReference type="RefSeq" id="WP_010599862.1">
    <property type="nucleotide sequence ID" value="NZ_JAPJUH010000003.1"/>
</dbReference>
<reference evidence="1" key="1">
    <citation type="submission" date="2022-11" db="EMBL/GenBank/DDBJ databases">
        <authorList>
            <person name="Graham C."/>
            <person name="Newman J.D."/>
        </authorList>
    </citation>
    <scope>NUCLEOTIDE SEQUENCE</scope>
    <source>
        <strain evidence="1">DSM 19486</strain>
    </source>
</reference>
<organism evidence="1 2">
    <name type="scientific">Pedobacter agri</name>
    <dbReference type="NCBI Taxonomy" id="454586"/>
    <lineage>
        <taxon>Bacteria</taxon>
        <taxon>Pseudomonadati</taxon>
        <taxon>Bacteroidota</taxon>
        <taxon>Sphingobacteriia</taxon>
        <taxon>Sphingobacteriales</taxon>
        <taxon>Sphingobacteriaceae</taxon>
        <taxon>Pedobacter</taxon>
    </lineage>
</organism>
<dbReference type="Proteomes" id="UP001142592">
    <property type="component" value="Unassembled WGS sequence"/>
</dbReference>